<dbReference type="EMBL" id="MU807175">
    <property type="protein sequence ID" value="KAJ3831893.1"/>
    <property type="molecule type" value="Genomic_DNA"/>
</dbReference>
<evidence type="ECO:0000313" key="4">
    <source>
        <dbReference type="Proteomes" id="UP001163846"/>
    </source>
</evidence>
<feature type="compositionally biased region" description="Basic and acidic residues" evidence="1">
    <location>
        <begin position="33"/>
        <end position="46"/>
    </location>
</feature>
<dbReference type="Pfam" id="PF20411">
    <property type="entry name" value="DUF6697"/>
    <property type="match status" value="1"/>
</dbReference>
<evidence type="ECO:0000313" key="3">
    <source>
        <dbReference type="EMBL" id="KAJ3831893.1"/>
    </source>
</evidence>
<dbReference type="AlphaFoldDB" id="A0AA38NWF8"/>
<sequence>MSSSSSHAPLQMQPKRKVEAETDSPQNIKRARTIAESESEKSEKKTLSPMVQRTVSASASSSGSRDSLRMHIKKVLASSSPYRPEIHGKAGHVVQVRRDLLNAAYKIGTQQMLVRISKTQNPLPPGTIIRRERSIIFPNLDRNPDLMRKPGDPGILFTARPEAEMTLDKCSVFVKMDSKTALWDYMGEYKILPRSKIGGVGQGRGWYEQLPEKVRKSVESDILGKAKHKHYRERIAQRLDLTPAAITAADIGAAMVKGDEEINLIFLECIGYDEHFANDMLKHLNQKAAEET</sequence>
<accession>A0AA38NWF8</accession>
<evidence type="ECO:0000259" key="2">
    <source>
        <dbReference type="Pfam" id="PF20411"/>
    </source>
</evidence>
<feature type="domain" description="DUF6697" evidence="2">
    <location>
        <begin position="96"/>
        <end position="282"/>
    </location>
</feature>
<name>A0AA38NWF8_9AGAR</name>
<dbReference type="Proteomes" id="UP001163846">
    <property type="component" value="Unassembled WGS sequence"/>
</dbReference>
<evidence type="ECO:0000256" key="1">
    <source>
        <dbReference type="SAM" id="MobiDB-lite"/>
    </source>
</evidence>
<dbReference type="InterPro" id="IPR046520">
    <property type="entry name" value="DUF6697"/>
</dbReference>
<comment type="caution">
    <text evidence="3">The sequence shown here is derived from an EMBL/GenBank/DDBJ whole genome shotgun (WGS) entry which is preliminary data.</text>
</comment>
<gene>
    <name evidence="3" type="ORF">F5878DRAFT_667079</name>
</gene>
<keyword evidence="4" id="KW-1185">Reference proteome</keyword>
<organism evidence="3 4">
    <name type="scientific">Lentinula raphanica</name>
    <dbReference type="NCBI Taxonomy" id="153919"/>
    <lineage>
        <taxon>Eukaryota</taxon>
        <taxon>Fungi</taxon>
        <taxon>Dikarya</taxon>
        <taxon>Basidiomycota</taxon>
        <taxon>Agaricomycotina</taxon>
        <taxon>Agaricomycetes</taxon>
        <taxon>Agaricomycetidae</taxon>
        <taxon>Agaricales</taxon>
        <taxon>Marasmiineae</taxon>
        <taxon>Omphalotaceae</taxon>
        <taxon>Lentinula</taxon>
    </lineage>
</organism>
<protein>
    <recommendedName>
        <fullName evidence="2">DUF6697 domain-containing protein</fullName>
    </recommendedName>
</protein>
<proteinExistence type="predicted"/>
<feature type="region of interest" description="Disordered" evidence="1">
    <location>
        <begin position="1"/>
        <end position="68"/>
    </location>
</feature>
<reference evidence="3" key="1">
    <citation type="submission" date="2022-08" db="EMBL/GenBank/DDBJ databases">
        <authorList>
            <consortium name="DOE Joint Genome Institute"/>
            <person name="Min B."/>
            <person name="Riley R."/>
            <person name="Sierra-Patev S."/>
            <person name="Naranjo-Ortiz M."/>
            <person name="Looney B."/>
            <person name="Konkel Z."/>
            <person name="Slot J.C."/>
            <person name="Sakamoto Y."/>
            <person name="Steenwyk J.L."/>
            <person name="Rokas A."/>
            <person name="Carro J."/>
            <person name="Camarero S."/>
            <person name="Ferreira P."/>
            <person name="Molpeceres G."/>
            <person name="Ruiz-Duenas F.J."/>
            <person name="Serrano A."/>
            <person name="Henrissat B."/>
            <person name="Drula E."/>
            <person name="Hughes K.W."/>
            <person name="Mata J.L."/>
            <person name="Ishikawa N.K."/>
            <person name="Vargas-Isla R."/>
            <person name="Ushijima S."/>
            <person name="Smith C.A."/>
            <person name="Ahrendt S."/>
            <person name="Andreopoulos W."/>
            <person name="He G."/>
            <person name="Labutti K."/>
            <person name="Lipzen A."/>
            <person name="Ng V."/>
            <person name="Sandor L."/>
            <person name="Barry K."/>
            <person name="Martinez A.T."/>
            <person name="Xiao Y."/>
            <person name="Gibbons J.G."/>
            <person name="Terashima K."/>
            <person name="Hibbett D.S."/>
            <person name="Grigoriev I.V."/>
        </authorList>
    </citation>
    <scope>NUCLEOTIDE SEQUENCE</scope>
    <source>
        <strain evidence="3">TFB9207</strain>
    </source>
</reference>